<accession>A0A8C4VZ25</accession>
<dbReference type="PROSITE" id="PS00086">
    <property type="entry name" value="CYTOCHROME_P450"/>
    <property type="match status" value="1"/>
</dbReference>
<keyword evidence="5 11" id="KW-0479">Metal-binding</keyword>
<comment type="subcellular location">
    <subcellularLocation>
        <location evidence="2">Endoplasmic reticulum membrane</location>
    </subcellularLocation>
</comment>
<dbReference type="PRINTS" id="PR00463">
    <property type="entry name" value="EP450I"/>
</dbReference>
<dbReference type="InterPro" id="IPR036396">
    <property type="entry name" value="Cyt_P450_sf"/>
</dbReference>
<evidence type="ECO:0000256" key="10">
    <source>
        <dbReference type="ARBA" id="ARBA00023136"/>
    </source>
</evidence>
<dbReference type="GO" id="GO:0016705">
    <property type="term" value="F:oxidoreductase activity, acting on paired donors, with incorporation or reduction of molecular oxygen"/>
    <property type="evidence" value="ECO:0007669"/>
    <property type="project" value="InterPro"/>
</dbReference>
<dbReference type="InterPro" id="IPR017972">
    <property type="entry name" value="Cyt_P450_CS"/>
</dbReference>
<dbReference type="PRINTS" id="PR00385">
    <property type="entry name" value="P450"/>
</dbReference>
<evidence type="ECO:0000256" key="1">
    <source>
        <dbReference type="ARBA" id="ARBA00001971"/>
    </source>
</evidence>
<evidence type="ECO:0000256" key="12">
    <source>
        <dbReference type="RuleBase" id="RU000461"/>
    </source>
</evidence>
<keyword evidence="15" id="KW-1185">Reference proteome</keyword>
<dbReference type="AlphaFoldDB" id="A0A8C4VZ25"/>
<sequence length="490" mass="56072">PLTPHRGHSRVNDLSLMYLLCLPRSYGIWPYRFFKKLGIPGPRPLPFIGTFHEYRNGILDFDKKCFQKYGKIWGFFDGRQPVLAILDPVIIKTILVKECYTLFTNRRNFGLSGDLESALTIATDEQWKRIRTVLSPTFTSGKLKKMFPIMNRYGEILVKNIQKKVDNNESLEMKSIFGAYSLDVVASTSFSVNIDSMNNPNDPLVTYIKKYLSFNFFNPLLLSVVMFPFLAPVLNKMNVSLFPSGFLDFFLNIIQGIKKERQKNDHSVSLLMVDSQMYRRKSSLSLCAFIPLFPALSDKEIMAQALVFILAGYETTSSTLNFLSYNLATHPDVQQRLQEEIDATLPNKAAPTYDAIPQMEYLDMVVNETLRLFPVGGRIERVCKKSIEINGVTIPKGTVAMIPAYVLHQDPEYWPEPEEFRPERFSKENRESTDPYIFLPFGAGPRNCIGMRFALLSLKVAMIVLLQRFSFRTCKDTSVRIQPCIFLLGL</sequence>
<reference evidence="14" key="1">
    <citation type="submission" date="2019-06" db="EMBL/GenBank/DDBJ databases">
        <title>G10K-VGP Goodes thornscrub tortoise genome, primary haplotype.</title>
        <authorList>
            <person name="Murphy B."/>
            <person name="Edwards T."/>
            <person name="Rhie A."/>
            <person name="Koren S."/>
            <person name="Phillippy A."/>
            <person name="Fedrigo O."/>
            <person name="Haase B."/>
            <person name="Mountcastle J."/>
            <person name="Lewin H."/>
            <person name="Damas J."/>
            <person name="Howe K."/>
            <person name="Formenti G."/>
            <person name="Myers G."/>
            <person name="Durbin R."/>
            <person name="Jarvis E.D."/>
        </authorList>
    </citation>
    <scope>NUCLEOTIDE SEQUENCE [LARGE SCALE GENOMIC DNA]</scope>
</reference>
<dbReference type="InterPro" id="IPR001128">
    <property type="entry name" value="Cyt_P450"/>
</dbReference>
<keyword evidence="13" id="KW-1133">Transmembrane helix</keyword>
<evidence type="ECO:0000256" key="8">
    <source>
        <dbReference type="ARBA" id="ARBA00023004"/>
    </source>
</evidence>
<evidence type="ECO:0000256" key="3">
    <source>
        <dbReference type="ARBA" id="ARBA00010617"/>
    </source>
</evidence>
<dbReference type="Ensembl" id="ENSGEVT00005008175.1">
    <property type="protein sequence ID" value="ENSGEVP00005007792.1"/>
    <property type="gene ID" value="ENSGEVG00005005359.1"/>
</dbReference>
<dbReference type="GeneTree" id="ENSGT00950000182958"/>
<keyword evidence="4 11" id="KW-0349">Heme</keyword>
<protein>
    <submittedName>
        <fullName evidence="14">Uncharacterized protein</fullName>
    </submittedName>
</protein>
<dbReference type="GO" id="GO:0020037">
    <property type="term" value="F:heme binding"/>
    <property type="evidence" value="ECO:0007669"/>
    <property type="project" value="InterPro"/>
</dbReference>
<name>A0A8C4VZ25_9SAUR</name>
<dbReference type="Pfam" id="PF00067">
    <property type="entry name" value="p450"/>
    <property type="match status" value="1"/>
</dbReference>
<reference evidence="14" key="2">
    <citation type="submission" date="2025-08" db="UniProtKB">
        <authorList>
            <consortium name="Ensembl"/>
        </authorList>
    </citation>
    <scope>IDENTIFICATION</scope>
</reference>
<evidence type="ECO:0000313" key="14">
    <source>
        <dbReference type="Ensembl" id="ENSGEVP00005007792.1"/>
    </source>
</evidence>
<evidence type="ECO:0000313" key="15">
    <source>
        <dbReference type="Proteomes" id="UP000694390"/>
    </source>
</evidence>
<evidence type="ECO:0000256" key="2">
    <source>
        <dbReference type="ARBA" id="ARBA00004586"/>
    </source>
</evidence>
<dbReference type="Proteomes" id="UP000694390">
    <property type="component" value="Chromosome 10"/>
</dbReference>
<keyword evidence="6" id="KW-0256">Endoplasmic reticulum</keyword>
<evidence type="ECO:0000256" key="4">
    <source>
        <dbReference type="ARBA" id="ARBA00022617"/>
    </source>
</evidence>
<evidence type="ECO:0000256" key="6">
    <source>
        <dbReference type="ARBA" id="ARBA00022824"/>
    </source>
</evidence>
<evidence type="ECO:0000256" key="13">
    <source>
        <dbReference type="SAM" id="Phobius"/>
    </source>
</evidence>
<keyword evidence="13" id="KW-0812">Transmembrane</keyword>
<dbReference type="PANTHER" id="PTHR24302:SF42">
    <property type="entry name" value="CYTOCHROME P450 FAMILY 3 SUBFAMILY A MEMBER 4"/>
    <property type="match status" value="1"/>
</dbReference>
<gene>
    <name evidence="14" type="primary">LOC115659049</name>
</gene>
<dbReference type="InterPro" id="IPR050705">
    <property type="entry name" value="Cytochrome_P450_3A"/>
</dbReference>
<dbReference type="Gene3D" id="1.10.630.10">
    <property type="entry name" value="Cytochrome P450"/>
    <property type="match status" value="1"/>
</dbReference>
<dbReference type="GO" id="GO:0005789">
    <property type="term" value="C:endoplasmic reticulum membrane"/>
    <property type="evidence" value="ECO:0007669"/>
    <property type="project" value="UniProtKB-SubCell"/>
</dbReference>
<evidence type="ECO:0000256" key="9">
    <source>
        <dbReference type="ARBA" id="ARBA00023033"/>
    </source>
</evidence>
<feature type="transmembrane region" description="Helical" evidence="13">
    <location>
        <begin position="211"/>
        <end position="231"/>
    </location>
</feature>
<reference evidence="14" key="3">
    <citation type="submission" date="2025-09" db="UniProtKB">
        <authorList>
            <consortium name="Ensembl"/>
        </authorList>
    </citation>
    <scope>IDENTIFICATION</scope>
</reference>
<feature type="binding site" description="axial binding residue" evidence="11">
    <location>
        <position position="448"/>
    </location>
    <ligand>
        <name>heme</name>
        <dbReference type="ChEBI" id="CHEBI:30413"/>
    </ligand>
    <ligandPart>
        <name>Fe</name>
        <dbReference type="ChEBI" id="CHEBI:18248"/>
    </ligandPart>
</feature>
<dbReference type="SUPFAM" id="SSF48264">
    <property type="entry name" value="Cytochrome P450"/>
    <property type="match status" value="1"/>
</dbReference>
<proteinExistence type="inferred from homology"/>
<dbReference type="FunFam" id="1.10.630.10:FF:000003">
    <property type="entry name" value="cytochrome P450 3A12-like isoform X2"/>
    <property type="match status" value="1"/>
</dbReference>
<dbReference type="InterPro" id="IPR002401">
    <property type="entry name" value="Cyt_P450_E_grp-I"/>
</dbReference>
<dbReference type="PANTHER" id="PTHR24302">
    <property type="entry name" value="CYTOCHROME P450 FAMILY 3"/>
    <property type="match status" value="1"/>
</dbReference>
<comment type="cofactor">
    <cofactor evidence="1 11">
        <name>heme</name>
        <dbReference type="ChEBI" id="CHEBI:30413"/>
    </cofactor>
</comment>
<dbReference type="GO" id="GO:0008395">
    <property type="term" value="F:steroid hydroxylase activity"/>
    <property type="evidence" value="ECO:0007669"/>
    <property type="project" value="TreeGrafter"/>
</dbReference>
<keyword evidence="8 11" id="KW-0408">Iron</keyword>
<keyword evidence="9 12" id="KW-0503">Monooxygenase</keyword>
<organism evidence="14 15">
    <name type="scientific">Gopherus evgoodei</name>
    <name type="common">Goodes thornscrub tortoise</name>
    <dbReference type="NCBI Taxonomy" id="1825980"/>
    <lineage>
        <taxon>Eukaryota</taxon>
        <taxon>Metazoa</taxon>
        <taxon>Chordata</taxon>
        <taxon>Craniata</taxon>
        <taxon>Vertebrata</taxon>
        <taxon>Euteleostomi</taxon>
        <taxon>Archelosauria</taxon>
        <taxon>Testudinata</taxon>
        <taxon>Testudines</taxon>
        <taxon>Cryptodira</taxon>
        <taxon>Durocryptodira</taxon>
        <taxon>Testudinoidea</taxon>
        <taxon>Testudinidae</taxon>
        <taxon>Gopherus</taxon>
    </lineage>
</organism>
<evidence type="ECO:0000256" key="11">
    <source>
        <dbReference type="PIRSR" id="PIRSR602401-1"/>
    </source>
</evidence>
<keyword evidence="7 12" id="KW-0560">Oxidoreductase</keyword>
<dbReference type="GO" id="GO:0005506">
    <property type="term" value="F:iron ion binding"/>
    <property type="evidence" value="ECO:0007669"/>
    <property type="project" value="InterPro"/>
</dbReference>
<evidence type="ECO:0000256" key="7">
    <source>
        <dbReference type="ARBA" id="ARBA00023002"/>
    </source>
</evidence>
<evidence type="ECO:0000256" key="5">
    <source>
        <dbReference type="ARBA" id="ARBA00022723"/>
    </source>
</evidence>
<comment type="similarity">
    <text evidence="3 12">Belongs to the cytochrome P450 family.</text>
</comment>
<keyword evidence="10 13" id="KW-0472">Membrane</keyword>